<dbReference type="GO" id="GO:0020037">
    <property type="term" value="F:heme binding"/>
    <property type="evidence" value="ECO:0007669"/>
    <property type="project" value="InterPro"/>
</dbReference>
<dbReference type="GO" id="GO:0004497">
    <property type="term" value="F:monooxygenase activity"/>
    <property type="evidence" value="ECO:0007669"/>
    <property type="project" value="UniProtKB-KW"/>
</dbReference>
<proteinExistence type="inferred from homology"/>
<sequence length="253" mass="28777">MTMKGDGMVIAYPFRWSWGPSEDILYLEWIRRCWHPAASPAQPNGNSGIAPNPLPGTDVPLELRVHHHQQQAAHRFLTGDALQRMTERFMSFLSEEIDGDNRIRTYTEVLRMRIAWMLNRTPTQVDVCTNVAACDPGAWGPERTQNGKYPLDQFWAERFLVRGDEKTGPKYSLDGLSGGFIAYGGGPYMCPGRHFAKQEIRGSVAVFKAYYELEIVDRPRGWLPKVNRNFMALGPCLLANRFPFAFGERVHSK</sequence>
<dbReference type="VEuPathDB" id="FungiDB:CDV56_102067"/>
<comment type="similarity">
    <text evidence="2">Belongs to the cytochrome P450 family.</text>
</comment>
<keyword evidence="4" id="KW-0479">Metal-binding</keyword>
<protein>
    <recommendedName>
        <fullName evidence="9">Cytochrome P450</fullName>
    </recommendedName>
</protein>
<dbReference type="InterPro" id="IPR036396">
    <property type="entry name" value="Cyt_P450_sf"/>
</dbReference>
<dbReference type="RefSeq" id="XP_026612862.1">
    <property type="nucleotide sequence ID" value="XM_026755686.1"/>
</dbReference>
<keyword evidence="3" id="KW-0349">Heme</keyword>
<evidence type="ECO:0000256" key="2">
    <source>
        <dbReference type="ARBA" id="ARBA00010617"/>
    </source>
</evidence>
<dbReference type="OrthoDB" id="3366823at2759"/>
<evidence type="ECO:0000256" key="5">
    <source>
        <dbReference type="ARBA" id="ARBA00023004"/>
    </source>
</evidence>
<evidence type="ECO:0008006" key="9">
    <source>
        <dbReference type="Google" id="ProtNLM"/>
    </source>
</evidence>
<comment type="cofactor">
    <cofactor evidence="1">
        <name>heme</name>
        <dbReference type="ChEBI" id="CHEBI:30413"/>
    </cofactor>
</comment>
<keyword evidence="6" id="KW-0503">Monooxygenase</keyword>
<keyword evidence="8" id="KW-1185">Reference proteome</keyword>
<dbReference type="Proteomes" id="UP000215305">
    <property type="component" value="Unassembled WGS sequence"/>
</dbReference>
<dbReference type="PANTHER" id="PTHR24304">
    <property type="entry name" value="CYTOCHROME P450 FAMILY 7"/>
    <property type="match status" value="1"/>
</dbReference>
<organism evidence="7 8">
    <name type="scientific">Aspergillus thermomutatus</name>
    <name type="common">Neosartorya pseudofischeri</name>
    <dbReference type="NCBI Taxonomy" id="41047"/>
    <lineage>
        <taxon>Eukaryota</taxon>
        <taxon>Fungi</taxon>
        <taxon>Dikarya</taxon>
        <taxon>Ascomycota</taxon>
        <taxon>Pezizomycotina</taxon>
        <taxon>Eurotiomycetes</taxon>
        <taxon>Eurotiomycetidae</taxon>
        <taxon>Eurotiales</taxon>
        <taxon>Aspergillaceae</taxon>
        <taxon>Aspergillus</taxon>
        <taxon>Aspergillus subgen. Fumigati</taxon>
    </lineage>
</organism>
<dbReference type="Gene3D" id="1.10.630.10">
    <property type="entry name" value="Cytochrome P450"/>
    <property type="match status" value="1"/>
</dbReference>
<dbReference type="InterPro" id="IPR050529">
    <property type="entry name" value="CYP450_sterol_14alpha_dmase"/>
</dbReference>
<dbReference type="GO" id="GO:0016705">
    <property type="term" value="F:oxidoreductase activity, acting on paired donors, with incorporation or reduction of molecular oxygen"/>
    <property type="evidence" value="ECO:0007669"/>
    <property type="project" value="InterPro"/>
</dbReference>
<gene>
    <name evidence="7" type="ORF">CDV56_102067</name>
</gene>
<keyword evidence="5" id="KW-0408">Iron</keyword>
<evidence type="ECO:0000256" key="4">
    <source>
        <dbReference type="ARBA" id="ARBA00022723"/>
    </source>
</evidence>
<reference evidence="7" key="1">
    <citation type="submission" date="2018-08" db="EMBL/GenBank/DDBJ databases">
        <title>Draft genome sequence of azole-resistant Aspergillus thermomutatus (Neosartorya pseudofischeri) strain HMR AF 39, isolated from a human nasal aspirate.</title>
        <authorList>
            <person name="Parent-Michaud M."/>
            <person name="Dufresne P.J."/>
            <person name="Fournier E."/>
            <person name="Martineau C."/>
            <person name="Moreira S."/>
            <person name="Perkins V."/>
            <person name="De Repentigny L."/>
            <person name="Dufresne S.F."/>
        </authorList>
    </citation>
    <scope>NUCLEOTIDE SEQUENCE [LARGE SCALE GENOMIC DNA]</scope>
    <source>
        <strain evidence="7">HMR AF 39</strain>
    </source>
</reference>
<keyword evidence="6" id="KW-0560">Oxidoreductase</keyword>
<dbReference type="GeneID" id="38124041"/>
<dbReference type="EMBL" id="NKHU02000154">
    <property type="protein sequence ID" value="RHZ50904.1"/>
    <property type="molecule type" value="Genomic_DNA"/>
</dbReference>
<evidence type="ECO:0000256" key="1">
    <source>
        <dbReference type="ARBA" id="ARBA00001971"/>
    </source>
</evidence>
<evidence type="ECO:0000256" key="6">
    <source>
        <dbReference type="ARBA" id="ARBA00023033"/>
    </source>
</evidence>
<evidence type="ECO:0000256" key="3">
    <source>
        <dbReference type="ARBA" id="ARBA00022617"/>
    </source>
</evidence>
<evidence type="ECO:0000313" key="8">
    <source>
        <dbReference type="Proteomes" id="UP000215305"/>
    </source>
</evidence>
<comment type="caution">
    <text evidence="7">The sequence shown here is derived from an EMBL/GenBank/DDBJ whole genome shotgun (WGS) entry which is preliminary data.</text>
</comment>
<evidence type="ECO:0000313" key="7">
    <source>
        <dbReference type="EMBL" id="RHZ50904.1"/>
    </source>
</evidence>
<dbReference type="AlphaFoldDB" id="A0A397GMZ1"/>
<accession>A0A397GMZ1</accession>
<name>A0A397GMZ1_ASPTH</name>
<dbReference type="GO" id="GO:0005506">
    <property type="term" value="F:iron ion binding"/>
    <property type="evidence" value="ECO:0007669"/>
    <property type="project" value="InterPro"/>
</dbReference>
<dbReference type="SUPFAM" id="SSF48264">
    <property type="entry name" value="Cytochrome P450"/>
    <property type="match status" value="1"/>
</dbReference>
<dbReference type="PANTHER" id="PTHR24304:SF2">
    <property type="entry name" value="24-HYDROXYCHOLESTEROL 7-ALPHA-HYDROXYLASE"/>
    <property type="match status" value="1"/>
</dbReference>
<dbReference type="STRING" id="41047.A0A397GMZ1"/>